<proteinExistence type="predicted"/>
<protein>
    <submittedName>
        <fullName evidence="2">35443_t:CDS:1</fullName>
    </submittedName>
</protein>
<dbReference type="EMBL" id="CAJVQB010029301">
    <property type="protein sequence ID" value="CAG8813874.1"/>
    <property type="molecule type" value="Genomic_DNA"/>
</dbReference>
<evidence type="ECO:0000256" key="1">
    <source>
        <dbReference type="SAM" id="MobiDB-lite"/>
    </source>
</evidence>
<name>A0ABN7W387_GIGMA</name>
<dbReference type="Proteomes" id="UP000789901">
    <property type="component" value="Unassembled WGS sequence"/>
</dbReference>
<sequence>MSLVLDTWNEISEDIIIWAFMKCGISNCLSRSKDHFIYITDENESDEGEIKDFDDEKESGEDNEYKEFDEVDEVEESNKNKEFDKDNKSDSDESDYRVSKWPECFVLIEKRKN</sequence>
<gene>
    <name evidence="2" type="ORF">GMARGA_LOCUS25901</name>
</gene>
<reference evidence="2 3" key="1">
    <citation type="submission" date="2021-06" db="EMBL/GenBank/DDBJ databases">
        <authorList>
            <person name="Kallberg Y."/>
            <person name="Tangrot J."/>
            <person name="Rosling A."/>
        </authorList>
    </citation>
    <scope>NUCLEOTIDE SEQUENCE [LARGE SCALE GENOMIC DNA]</scope>
    <source>
        <strain evidence="2 3">120-4 pot B 10/14</strain>
    </source>
</reference>
<feature type="region of interest" description="Disordered" evidence="1">
    <location>
        <begin position="45"/>
        <end position="97"/>
    </location>
</feature>
<feature type="compositionally biased region" description="Acidic residues" evidence="1">
    <location>
        <begin position="45"/>
        <end position="62"/>
    </location>
</feature>
<organism evidence="2 3">
    <name type="scientific">Gigaspora margarita</name>
    <dbReference type="NCBI Taxonomy" id="4874"/>
    <lineage>
        <taxon>Eukaryota</taxon>
        <taxon>Fungi</taxon>
        <taxon>Fungi incertae sedis</taxon>
        <taxon>Mucoromycota</taxon>
        <taxon>Glomeromycotina</taxon>
        <taxon>Glomeromycetes</taxon>
        <taxon>Diversisporales</taxon>
        <taxon>Gigasporaceae</taxon>
        <taxon>Gigaspora</taxon>
    </lineage>
</organism>
<keyword evidence="3" id="KW-1185">Reference proteome</keyword>
<evidence type="ECO:0000313" key="3">
    <source>
        <dbReference type="Proteomes" id="UP000789901"/>
    </source>
</evidence>
<accession>A0ABN7W387</accession>
<evidence type="ECO:0000313" key="2">
    <source>
        <dbReference type="EMBL" id="CAG8813874.1"/>
    </source>
</evidence>
<comment type="caution">
    <text evidence="2">The sequence shown here is derived from an EMBL/GenBank/DDBJ whole genome shotgun (WGS) entry which is preliminary data.</text>
</comment>
<feature type="compositionally biased region" description="Basic and acidic residues" evidence="1">
    <location>
        <begin position="76"/>
        <end position="97"/>
    </location>
</feature>